<dbReference type="GO" id="GO:0008270">
    <property type="term" value="F:zinc ion binding"/>
    <property type="evidence" value="ECO:0007669"/>
    <property type="project" value="UniProtKB-UniRule"/>
</dbReference>
<evidence type="ECO:0000313" key="10">
    <source>
        <dbReference type="Proteomes" id="UP001152320"/>
    </source>
</evidence>
<evidence type="ECO:0000256" key="2">
    <source>
        <dbReference type="ARBA" id="ARBA00023157"/>
    </source>
</evidence>
<keyword evidence="2 4" id="KW-1015">Disulfide bond</keyword>
<dbReference type="SUPFAM" id="SSF57440">
    <property type="entry name" value="Kringle-like"/>
    <property type="match status" value="1"/>
</dbReference>
<keyword evidence="4 5" id="KW-0378">Hydrolase</keyword>
<dbReference type="CDD" id="cd00108">
    <property type="entry name" value="KR"/>
    <property type="match status" value="1"/>
</dbReference>
<accession>A0A9Q1BIY5</accession>
<dbReference type="InterPro" id="IPR000001">
    <property type="entry name" value="Kringle"/>
</dbReference>
<feature type="domain" description="Kringle" evidence="7">
    <location>
        <begin position="446"/>
        <end position="529"/>
    </location>
</feature>
<dbReference type="PANTHER" id="PTHR10127">
    <property type="entry name" value="DISCOIDIN, CUB, EGF, LAMININ , AND ZINC METALLOPROTEASE DOMAIN CONTAINING"/>
    <property type="match status" value="1"/>
</dbReference>
<gene>
    <name evidence="9" type="ORF">HOLleu_32546</name>
</gene>
<dbReference type="PROSITE" id="PS50070">
    <property type="entry name" value="KRINGLE_2"/>
    <property type="match status" value="1"/>
</dbReference>
<keyword evidence="4 5" id="KW-0862">Zinc</keyword>
<dbReference type="EMBL" id="JAIZAY010000016">
    <property type="protein sequence ID" value="KAJ8027410.1"/>
    <property type="molecule type" value="Genomic_DNA"/>
</dbReference>
<dbReference type="InterPro" id="IPR013806">
    <property type="entry name" value="Kringle-like"/>
</dbReference>
<keyword evidence="5" id="KW-0732">Signal</keyword>
<comment type="cofactor">
    <cofactor evidence="4 5">
        <name>Zn(2+)</name>
        <dbReference type="ChEBI" id="CHEBI:29105"/>
    </cofactor>
    <text evidence="4 5">Binds 1 zinc ion per subunit.</text>
</comment>
<feature type="disulfide bond" evidence="4">
    <location>
        <begin position="278"/>
        <end position="433"/>
    </location>
</feature>
<keyword evidence="10" id="KW-1185">Reference proteome</keyword>
<evidence type="ECO:0000256" key="6">
    <source>
        <dbReference type="SAM" id="MobiDB-lite"/>
    </source>
</evidence>
<dbReference type="InterPro" id="IPR001506">
    <property type="entry name" value="Peptidase_M12A"/>
</dbReference>
<evidence type="ECO:0000256" key="1">
    <source>
        <dbReference type="ARBA" id="ARBA00022572"/>
    </source>
</evidence>
<comment type="caution">
    <text evidence="3">Lacks conserved residue(s) required for the propagation of feature annotation.</text>
</comment>
<keyword evidence="4 5" id="KW-0482">Metalloprotease</keyword>
<dbReference type="AlphaFoldDB" id="A0A9Q1BIY5"/>
<dbReference type="InterPro" id="IPR018056">
    <property type="entry name" value="Kringle_CS"/>
</dbReference>
<dbReference type="PRINTS" id="PR00018">
    <property type="entry name" value="KRINGLE"/>
</dbReference>
<feature type="region of interest" description="Disordered" evidence="6">
    <location>
        <begin position="134"/>
        <end position="238"/>
    </location>
</feature>
<dbReference type="PRINTS" id="PR00480">
    <property type="entry name" value="ASTACIN"/>
</dbReference>
<proteinExistence type="predicted"/>
<feature type="compositionally biased region" description="Polar residues" evidence="6">
    <location>
        <begin position="159"/>
        <end position="169"/>
    </location>
</feature>
<dbReference type="CDD" id="cd04280">
    <property type="entry name" value="ZnMc_astacin_like"/>
    <property type="match status" value="1"/>
</dbReference>
<dbReference type="SMART" id="SM00235">
    <property type="entry name" value="ZnMc"/>
    <property type="match status" value="1"/>
</dbReference>
<feature type="compositionally biased region" description="Low complexity" evidence="6">
    <location>
        <begin position="178"/>
        <end position="195"/>
    </location>
</feature>
<dbReference type="InterPro" id="IPR038178">
    <property type="entry name" value="Kringle_sf"/>
</dbReference>
<evidence type="ECO:0000256" key="3">
    <source>
        <dbReference type="PROSITE-ProRule" id="PRU00121"/>
    </source>
</evidence>
<evidence type="ECO:0000313" key="9">
    <source>
        <dbReference type="EMBL" id="KAJ8027410.1"/>
    </source>
</evidence>
<keyword evidence="4 5" id="KW-0645">Protease</keyword>
<dbReference type="EC" id="3.4.24.-" evidence="5"/>
<dbReference type="GO" id="GO:0006508">
    <property type="term" value="P:proteolysis"/>
    <property type="evidence" value="ECO:0007669"/>
    <property type="project" value="UniProtKB-KW"/>
</dbReference>
<dbReference type="InterPro" id="IPR024079">
    <property type="entry name" value="MetalloPept_cat_dom_sf"/>
</dbReference>
<dbReference type="PROSITE" id="PS00021">
    <property type="entry name" value="KRINGLE_1"/>
    <property type="match status" value="1"/>
</dbReference>
<dbReference type="SMART" id="SM00130">
    <property type="entry name" value="KR"/>
    <property type="match status" value="1"/>
</dbReference>
<evidence type="ECO:0000256" key="5">
    <source>
        <dbReference type="RuleBase" id="RU361183"/>
    </source>
</evidence>
<feature type="chain" id="PRO_5040537036" description="Metalloendopeptidase" evidence="5">
    <location>
        <begin position="30"/>
        <end position="529"/>
    </location>
</feature>
<feature type="binding site" evidence="4">
    <location>
        <position position="331"/>
    </location>
    <ligand>
        <name>Zn(2+)</name>
        <dbReference type="ChEBI" id="CHEBI:29105"/>
        <note>catalytic</note>
    </ligand>
</feature>
<protein>
    <recommendedName>
        <fullName evidence="5">Metalloendopeptidase</fullName>
        <ecNumber evidence="5">3.4.24.-</ecNumber>
    </recommendedName>
</protein>
<keyword evidence="4 5" id="KW-0479">Metal-binding</keyword>
<dbReference type="Pfam" id="PF00051">
    <property type="entry name" value="Kringle"/>
    <property type="match status" value="1"/>
</dbReference>
<evidence type="ECO:0000259" key="8">
    <source>
        <dbReference type="PROSITE" id="PS51864"/>
    </source>
</evidence>
<feature type="active site" evidence="4">
    <location>
        <position position="328"/>
    </location>
</feature>
<feature type="signal peptide" evidence="5">
    <location>
        <begin position="1"/>
        <end position="29"/>
    </location>
</feature>
<name>A0A9Q1BIY5_HOLLE</name>
<dbReference type="Gene3D" id="2.40.20.10">
    <property type="entry name" value="Plasminogen Kringle 4"/>
    <property type="match status" value="1"/>
</dbReference>
<feature type="compositionally biased region" description="Low complexity" evidence="6">
    <location>
        <begin position="204"/>
        <end position="228"/>
    </location>
</feature>
<dbReference type="PANTHER" id="PTHR10127:SF775">
    <property type="entry name" value="METALLOENDOPEPTIDASE"/>
    <property type="match status" value="1"/>
</dbReference>
<dbReference type="GO" id="GO:0004222">
    <property type="term" value="F:metalloendopeptidase activity"/>
    <property type="evidence" value="ECO:0007669"/>
    <property type="project" value="UniProtKB-UniRule"/>
</dbReference>
<feature type="binding site" evidence="4">
    <location>
        <position position="327"/>
    </location>
    <ligand>
        <name>Zn(2+)</name>
        <dbReference type="ChEBI" id="CHEBI:29105"/>
        <note>catalytic</note>
    </ligand>
</feature>
<sequence>MRLLYSIMTKLCNMLIFCLLLSFFVIVSSAPLRRPDENIVYHTVHINGSIGNNCDTNTDQESTGGTIISFGTAPWTVNQGLVDEENCPEPLSSLCLRGLPEDGYLNPFFEGDIILDKWTRRMIEDSVASIQREKELAKERRRTGGKNEQENDQGRVVSDTRNSITTIVQRENGRVVITSSSSSSSSTHRTESTGGSRYGVHVASSGGFVHQHHSSSSSTRVTTVSRSGSRPRSKRALVKPKEFRWPDGVIPFTIDDNLPADYKTVIRMAMRHWERNTCVDFVPKLKRHEDYLRFAFYPGCWSYIGRQGGEQILSVGFTCNTMRTLVHEIGHAVGLWHEQSRRDRDKFIKVVKGNLAPGTEENFNKIDIVNITSLGFPYDFDSVMHYDGLAFTKNGAPTIKVRKEYRDIPKTDLGMKDRLSSLDIAQVNAMYECNQRKHDKTSECFDSKAGKGQEYRGEINYTEDFITCQKWTDEWPHKHTQYSKKQKRNEKNGLGEHNFCRNPEGKRARPWCFTNHKKYRWQYCPITIC</sequence>
<evidence type="ECO:0000259" key="7">
    <source>
        <dbReference type="PROSITE" id="PS50070"/>
    </source>
</evidence>
<keyword evidence="1 3" id="KW-0420">Kringle</keyword>
<dbReference type="PROSITE" id="PS51864">
    <property type="entry name" value="ASTACIN"/>
    <property type="match status" value="1"/>
</dbReference>
<organism evidence="9 10">
    <name type="scientific">Holothuria leucospilota</name>
    <name type="common">Black long sea cucumber</name>
    <name type="synonym">Mertensiothuria leucospilota</name>
    <dbReference type="NCBI Taxonomy" id="206669"/>
    <lineage>
        <taxon>Eukaryota</taxon>
        <taxon>Metazoa</taxon>
        <taxon>Echinodermata</taxon>
        <taxon>Eleutherozoa</taxon>
        <taxon>Echinozoa</taxon>
        <taxon>Holothuroidea</taxon>
        <taxon>Aspidochirotacea</taxon>
        <taxon>Aspidochirotida</taxon>
        <taxon>Holothuriidae</taxon>
        <taxon>Holothuria</taxon>
    </lineage>
</organism>
<dbReference type="OrthoDB" id="291007at2759"/>
<feature type="binding site" evidence="4">
    <location>
        <position position="337"/>
    </location>
    <ligand>
        <name>Zn(2+)</name>
        <dbReference type="ChEBI" id="CHEBI:29105"/>
        <note>catalytic</note>
    </ligand>
</feature>
<dbReference type="Proteomes" id="UP001152320">
    <property type="component" value="Chromosome 16"/>
</dbReference>
<dbReference type="Pfam" id="PF01400">
    <property type="entry name" value="Astacin"/>
    <property type="match status" value="1"/>
</dbReference>
<dbReference type="SUPFAM" id="SSF55486">
    <property type="entry name" value="Metalloproteases ('zincins'), catalytic domain"/>
    <property type="match status" value="1"/>
</dbReference>
<feature type="domain" description="Peptidase M12A" evidence="8">
    <location>
        <begin position="235"/>
        <end position="434"/>
    </location>
</feature>
<evidence type="ECO:0000256" key="4">
    <source>
        <dbReference type="PROSITE-ProRule" id="PRU01211"/>
    </source>
</evidence>
<reference evidence="9" key="1">
    <citation type="submission" date="2021-10" db="EMBL/GenBank/DDBJ databases">
        <title>Tropical sea cucumber genome reveals ecological adaptation and Cuvierian tubules defense mechanism.</title>
        <authorList>
            <person name="Chen T."/>
        </authorList>
    </citation>
    <scope>NUCLEOTIDE SEQUENCE</scope>
    <source>
        <strain evidence="9">Nanhai2018</strain>
        <tissue evidence="9">Muscle</tissue>
    </source>
</reference>
<dbReference type="Gene3D" id="3.40.390.10">
    <property type="entry name" value="Collagenase (Catalytic Domain)"/>
    <property type="match status" value="1"/>
</dbReference>
<feature type="compositionally biased region" description="Basic residues" evidence="6">
    <location>
        <begin position="229"/>
        <end position="238"/>
    </location>
</feature>
<comment type="caution">
    <text evidence="9">The sequence shown here is derived from an EMBL/GenBank/DDBJ whole genome shotgun (WGS) entry which is preliminary data.</text>
</comment>
<dbReference type="InterPro" id="IPR034035">
    <property type="entry name" value="Astacin-like_dom"/>
</dbReference>
<dbReference type="InterPro" id="IPR006026">
    <property type="entry name" value="Peptidase_Metallo"/>
</dbReference>